<sequence>MSLLGSGSTHMQGRWAKRPAPVRAAAANVVCQRCLQKGHWTYECKNEAAYAARPTRTQQLLNPKVRQRFLDPSEAPPEEPRAQRNGVLDRKRKHEPAPSSSSSDSGSSSSSSDSGSTTSTSSSSGTSRSGSSGSSSGSESSSSGSESSSSGSESSSSSSSDSDSSSSSSDTSDSSDSSGSSGASSLSGQPKAKPIKGKERAAFGSGSARDSKKPAKDREPSPLWGGHSAPARPKPKIRSVVLRLDKPDKQPRRPAEARPELKGSEDARRNDHDRSHAGRRGKESEDAPAQQHPAKGRARSPLRGSISSLTSSDT</sequence>
<organism evidence="2 3">
    <name type="scientific">[Myrmecia] bisecta</name>
    <dbReference type="NCBI Taxonomy" id="41462"/>
    <lineage>
        <taxon>Eukaryota</taxon>
        <taxon>Viridiplantae</taxon>
        <taxon>Chlorophyta</taxon>
        <taxon>core chlorophytes</taxon>
        <taxon>Trebouxiophyceae</taxon>
        <taxon>Trebouxiales</taxon>
        <taxon>Trebouxiaceae</taxon>
        <taxon>Myrmecia</taxon>
    </lineage>
</organism>
<dbReference type="Proteomes" id="UP001489004">
    <property type="component" value="Unassembled WGS sequence"/>
</dbReference>
<dbReference type="AlphaFoldDB" id="A0AAW1QF52"/>
<evidence type="ECO:0000313" key="3">
    <source>
        <dbReference type="Proteomes" id="UP001489004"/>
    </source>
</evidence>
<feature type="compositionally biased region" description="Basic and acidic residues" evidence="1">
    <location>
        <begin position="243"/>
        <end position="285"/>
    </location>
</feature>
<comment type="caution">
    <text evidence="2">The sequence shown here is derived from an EMBL/GenBank/DDBJ whole genome shotgun (WGS) entry which is preliminary data.</text>
</comment>
<gene>
    <name evidence="2" type="ORF">WJX72_005434</name>
</gene>
<dbReference type="Pfam" id="PF13917">
    <property type="entry name" value="zf-CCHC_3"/>
    <property type="match status" value="1"/>
</dbReference>
<proteinExistence type="predicted"/>
<keyword evidence="3" id="KW-1185">Reference proteome</keyword>
<name>A0AAW1QF52_9CHLO</name>
<dbReference type="EMBL" id="JALJOR010000003">
    <property type="protein sequence ID" value="KAK9820044.1"/>
    <property type="molecule type" value="Genomic_DNA"/>
</dbReference>
<protein>
    <recommendedName>
        <fullName evidence="4">Zinc finger CCHC domain-containing protein 10</fullName>
    </recommendedName>
</protein>
<accession>A0AAW1QF52</accession>
<feature type="compositionally biased region" description="Basic and acidic residues" evidence="1">
    <location>
        <begin position="209"/>
        <end position="220"/>
    </location>
</feature>
<feature type="compositionally biased region" description="Polar residues" evidence="1">
    <location>
        <begin position="305"/>
        <end position="314"/>
    </location>
</feature>
<evidence type="ECO:0000256" key="1">
    <source>
        <dbReference type="SAM" id="MobiDB-lite"/>
    </source>
</evidence>
<reference evidence="2 3" key="1">
    <citation type="journal article" date="2024" name="Nat. Commun.">
        <title>Phylogenomics reveals the evolutionary origins of lichenization in chlorophyte algae.</title>
        <authorList>
            <person name="Puginier C."/>
            <person name="Libourel C."/>
            <person name="Otte J."/>
            <person name="Skaloud P."/>
            <person name="Haon M."/>
            <person name="Grisel S."/>
            <person name="Petersen M."/>
            <person name="Berrin J.G."/>
            <person name="Delaux P.M."/>
            <person name="Dal Grande F."/>
            <person name="Keller J."/>
        </authorList>
    </citation>
    <scope>NUCLEOTIDE SEQUENCE [LARGE SCALE GENOMIC DNA]</scope>
    <source>
        <strain evidence="2 3">SAG 2043</strain>
    </source>
</reference>
<feature type="compositionally biased region" description="Low complexity" evidence="1">
    <location>
        <begin position="99"/>
        <end position="188"/>
    </location>
</feature>
<evidence type="ECO:0000313" key="2">
    <source>
        <dbReference type="EMBL" id="KAK9820044.1"/>
    </source>
</evidence>
<evidence type="ECO:0008006" key="4">
    <source>
        <dbReference type="Google" id="ProtNLM"/>
    </source>
</evidence>
<feature type="region of interest" description="Disordered" evidence="1">
    <location>
        <begin position="69"/>
        <end position="314"/>
    </location>
</feature>